<keyword evidence="7 10" id="KW-0472">Membrane</keyword>
<dbReference type="Proteomes" id="UP000437748">
    <property type="component" value="Unassembled WGS sequence"/>
</dbReference>
<keyword evidence="5 9" id="KW-0812">Transmembrane</keyword>
<dbReference type="AlphaFoldDB" id="A0A6N6VSA7"/>
<keyword evidence="9" id="KW-0489">Methyltransferase</keyword>
<sequence>MPVELSTLNIIFGVFVFLFGVSMGSFLNVVAYRIPIGMSIIYPRSSCTSCKKTISNTALIPVLGFFFTNGKCSNCDAKISIQYPIIELLTGILTVIIFFKFLTPQIVLESLPGFLSIQSYHYGKFHFTNYVPFFVSLWIIYTGIPLSLIDLKHRILPDKIVLPGIIIGFLISCLNPEMGWSGSIIGIITGAGGLFIISKLYELIRHRNGMGMGDVKYLGFIGAVLGWKGVIFTLFYASILGAIIGIFWGIYSKKGISAAIPFGPFLAFGAFAVSTYGNELLFLIFKS</sequence>
<dbReference type="Pfam" id="PF06750">
    <property type="entry name" value="A24_N_bact"/>
    <property type="match status" value="1"/>
</dbReference>
<feature type="domain" description="Prepilin type IV endopeptidase peptidase" evidence="11">
    <location>
        <begin position="144"/>
        <end position="246"/>
    </location>
</feature>
<feature type="transmembrane region" description="Helical" evidence="10">
    <location>
        <begin position="225"/>
        <end position="250"/>
    </location>
</feature>
<dbReference type="Pfam" id="PF01478">
    <property type="entry name" value="Peptidase_A24"/>
    <property type="match status" value="1"/>
</dbReference>
<keyword evidence="14" id="KW-1185">Reference proteome</keyword>
<gene>
    <name evidence="13" type="ORF">GCL60_09140</name>
</gene>
<comment type="catalytic activity">
    <reaction evidence="9">
        <text>Typically cleaves a -Gly-|-Phe- bond to release an N-terminal, basic peptide of 5-8 residues from type IV prepilin, and then N-methylates the new N-terminal amino group, the methyl donor being S-adenosyl-L-methionine.</text>
        <dbReference type="EC" id="3.4.23.43"/>
    </reaction>
</comment>
<evidence type="ECO:0000256" key="8">
    <source>
        <dbReference type="RuleBase" id="RU003793"/>
    </source>
</evidence>
<evidence type="ECO:0000256" key="2">
    <source>
        <dbReference type="ARBA" id="ARBA00005801"/>
    </source>
</evidence>
<organism evidence="13 14">
    <name type="scientific">Silvanigrella paludirubra</name>
    <dbReference type="NCBI Taxonomy" id="2499159"/>
    <lineage>
        <taxon>Bacteria</taxon>
        <taxon>Pseudomonadati</taxon>
        <taxon>Bdellovibrionota</taxon>
        <taxon>Oligoflexia</taxon>
        <taxon>Silvanigrellales</taxon>
        <taxon>Silvanigrellaceae</taxon>
        <taxon>Silvanigrella</taxon>
    </lineage>
</organism>
<dbReference type="OrthoDB" id="5290419at2"/>
<dbReference type="PRINTS" id="PR00864">
    <property type="entry name" value="PREPILNPTASE"/>
</dbReference>
<dbReference type="EC" id="2.1.1.-" evidence="9"/>
<evidence type="ECO:0000259" key="12">
    <source>
        <dbReference type="Pfam" id="PF06750"/>
    </source>
</evidence>
<keyword evidence="9" id="KW-0645">Protease</keyword>
<evidence type="ECO:0000259" key="11">
    <source>
        <dbReference type="Pfam" id="PF01478"/>
    </source>
</evidence>
<keyword evidence="9" id="KW-0808">Transferase</keyword>
<comment type="caution">
    <text evidence="13">The sequence shown here is derived from an EMBL/GenBank/DDBJ whole genome shotgun (WGS) entry which is preliminary data.</text>
</comment>
<feature type="domain" description="Prepilin peptidase A24 N-terminal" evidence="12">
    <location>
        <begin position="18"/>
        <end position="101"/>
    </location>
</feature>
<accession>A0A6N6VSA7</accession>
<dbReference type="GO" id="GO:0005886">
    <property type="term" value="C:plasma membrane"/>
    <property type="evidence" value="ECO:0007669"/>
    <property type="project" value="UniProtKB-SubCell"/>
</dbReference>
<keyword evidence="6 10" id="KW-1133">Transmembrane helix</keyword>
<dbReference type="InterPro" id="IPR010627">
    <property type="entry name" value="Prepilin_pept_A24_N"/>
</dbReference>
<feature type="transmembrane region" description="Helical" evidence="10">
    <location>
        <begin position="88"/>
        <end position="107"/>
    </location>
</feature>
<evidence type="ECO:0000256" key="6">
    <source>
        <dbReference type="ARBA" id="ARBA00022989"/>
    </source>
</evidence>
<dbReference type="GO" id="GO:0004190">
    <property type="term" value="F:aspartic-type endopeptidase activity"/>
    <property type="evidence" value="ECO:0007669"/>
    <property type="project" value="UniProtKB-EC"/>
</dbReference>
<dbReference type="GO" id="GO:0008168">
    <property type="term" value="F:methyltransferase activity"/>
    <property type="evidence" value="ECO:0007669"/>
    <property type="project" value="UniProtKB-KW"/>
</dbReference>
<dbReference type="RefSeq" id="WP_153420410.1">
    <property type="nucleotide sequence ID" value="NZ_WFLM01000003.1"/>
</dbReference>
<dbReference type="EMBL" id="WFLM01000003">
    <property type="protein sequence ID" value="KAB8039012.1"/>
    <property type="molecule type" value="Genomic_DNA"/>
</dbReference>
<dbReference type="InterPro" id="IPR014032">
    <property type="entry name" value="Peptidase_A24A_bac"/>
</dbReference>
<comment type="subcellular location">
    <subcellularLocation>
        <location evidence="1">Cell inner membrane</location>
        <topology evidence="1">Multi-pass membrane protein</topology>
    </subcellularLocation>
    <subcellularLocation>
        <location evidence="9">Cell membrane</location>
        <topology evidence="9">Multi-pass membrane protein</topology>
    </subcellularLocation>
</comment>
<comment type="similarity">
    <text evidence="2 8">Belongs to the peptidase A24 family.</text>
</comment>
<evidence type="ECO:0000256" key="9">
    <source>
        <dbReference type="RuleBase" id="RU003794"/>
    </source>
</evidence>
<dbReference type="Gene3D" id="1.20.120.1220">
    <property type="match status" value="1"/>
</dbReference>
<evidence type="ECO:0000256" key="4">
    <source>
        <dbReference type="ARBA" id="ARBA00022519"/>
    </source>
</evidence>
<dbReference type="InterPro" id="IPR000045">
    <property type="entry name" value="Prepilin_IV_endopep_pep"/>
</dbReference>
<evidence type="ECO:0000256" key="5">
    <source>
        <dbReference type="ARBA" id="ARBA00022692"/>
    </source>
</evidence>
<keyword evidence="9" id="KW-0511">Multifunctional enzyme</keyword>
<evidence type="ECO:0000313" key="13">
    <source>
        <dbReference type="EMBL" id="KAB8039012.1"/>
    </source>
</evidence>
<keyword evidence="9" id="KW-0378">Hydrolase</keyword>
<evidence type="ECO:0000313" key="14">
    <source>
        <dbReference type="Proteomes" id="UP000437748"/>
    </source>
</evidence>
<protein>
    <recommendedName>
        <fullName evidence="9">Prepilin leader peptidase/N-methyltransferase</fullName>
        <ecNumber evidence="9">2.1.1.-</ecNumber>
        <ecNumber evidence="9">3.4.23.43</ecNumber>
    </recommendedName>
</protein>
<evidence type="ECO:0000256" key="1">
    <source>
        <dbReference type="ARBA" id="ARBA00004429"/>
    </source>
</evidence>
<feature type="transmembrane region" description="Helical" evidence="10">
    <location>
        <begin position="184"/>
        <end position="204"/>
    </location>
</feature>
<reference evidence="13 14" key="1">
    <citation type="submission" date="2019-10" db="EMBL/GenBank/DDBJ databases">
        <title>New species of Slilvanegrellaceae.</title>
        <authorList>
            <person name="Pitt A."/>
            <person name="Hahn M.W."/>
        </authorList>
    </citation>
    <scope>NUCLEOTIDE SEQUENCE [LARGE SCALE GENOMIC DNA]</scope>
    <source>
        <strain evidence="13 14">SP-Ram-0.45-NSY-1</strain>
    </source>
</reference>
<evidence type="ECO:0000256" key="10">
    <source>
        <dbReference type="SAM" id="Phobius"/>
    </source>
</evidence>
<keyword evidence="3" id="KW-1003">Cell membrane</keyword>
<dbReference type="GO" id="GO:0006465">
    <property type="term" value="P:signal peptide processing"/>
    <property type="evidence" value="ECO:0007669"/>
    <property type="project" value="TreeGrafter"/>
</dbReference>
<dbReference type="PANTHER" id="PTHR30487:SF0">
    <property type="entry name" value="PREPILIN LEADER PEPTIDASE_N-METHYLTRANSFERASE-RELATED"/>
    <property type="match status" value="1"/>
</dbReference>
<feature type="transmembrane region" description="Helical" evidence="10">
    <location>
        <begin position="262"/>
        <end position="285"/>
    </location>
</feature>
<evidence type="ECO:0000256" key="3">
    <source>
        <dbReference type="ARBA" id="ARBA00022475"/>
    </source>
</evidence>
<proteinExistence type="inferred from homology"/>
<dbReference type="EC" id="3.4.23.43" evidence="9"/>
<dbReference type="PANTHER" id="PTHR30487">
    <property type="entry name" value="TYPE 4 PREPILIN-LIKE PROTEINS LEADER PEPTIDE-PROCESSING ENZYME"/>
    <property type="match status" value="1"/>
</dbReference>
<dbReference type="InterPro" id="IPR050882">
    <property type="entry name" value="Prepilin_peptidase/N-MTase"/>
</dbReference>
<feature type="transmembrane region" description="Helical" evidence="10">
    <location>
        <begin position="160"/>
        <end position="178"/>
    </location>
</feature>
<comment type="function">
    <text evidence="9">Plays an essential role in type IV pili and type II pseudopili formation by proteolytically removing the leader sequence from substrate proteins and subsequently monomethylating the alpha-amino group of the newly exposed N-terminal phenylalanine.</text>
</comment>
<feature type="transmembrane region" description="Helical" evidence="10">
    <location>
        <begin position="6"/>
        <end position="31"/>
    </location>
</feature>
<keyword evidence="4" id="KW-0997">Cell inner membrane</keyword>
<name>A0A6N6VSA7_9BACT</name>
<evidence type="ECO:0000256" key="7">
    <source>
        <dbReference type="ARBA" id="ARBA00023136"/>
    </source>
</evidence>
<dbReference type="GO" id="GO:0032259">
    <property type="term" value="P:methylation"/>
    <property type="evidence" value="ECO:0007669"/>
    <property type="project" value="UniProtKB-KW"/>
</dbReference>
<feature type="transmembrane region" description="Helical" evidence="10">
    <location>
        <begin position="127"/>
        <end position="148"/>
    </location>
</feature>